<dbReference type="InterPro" id="IPR001828">
    <property type="entry name" value="ANF_lig-bd_rcpt"/>
</dbReference>
<feature type="domain" description="Receptor ligand binding region" evidence="6">
    <location>
        <begin position="6"/>
        <end position="180"/>
    </location>
</feature>
<organism evidence="7 8">
    <name type="scientific">Stichopus japonicus</name>
    <name type="common">Sea cucumber</name>
    <dbReference type="NCBI Taxonomy" id="307972"/>
    <lineage>
        <taxon>Eukaryota</taxon>
        <taxon>Metazoa</taxon>
        <taxon>Echinodermata</taxon>
        <taxon>Eleutherozoa</taxon>
        <taxon>Echinozoa</taxon>
        <taxon>Holothuroidea</taxon>
        <taxon>Aspidochirotacea</taxon>
        <taxon>Aspidochirotida</taxon>
        <taxon>Stichopodidae</taxon>
        <taxon>Apostichopus</taxon>
    </lineage>
</organism>
<accession>A0A2G8LNN8</accession>
<sequence length="283" mass="31466">MSSPSAIDALIDSLQTNRMPGCVLLLTSDLDTRSVLQAAERKEVTDVQWVGGDTWGSRDYVSQGQRGHHWVLSPYSLRRVKPQGSGITIPACFHTITKEPLAPEVTYVVNAVKALATGLHNAITELCPGVTNHLCSNFRNNPDSFYDIVRTVSFTGADGVNFQFDSKGDGPAEYDILNFRPTEDGRLAHATIGTWIDGILTLTTPDLYRGGEKIMLPESQRVASGDVTNVSLCRNQRGWWPVCPESSRFQPLWAYTNPIPVHRRHAEVFEKLGSSMWRPYCMQ</sequence>
<evidence type="ECO:0000256" key="1">
    <source>
        <dbReference type="ARBA" id="ARBA00004370"/>
    </source>
</evidence>
<evidence type="ECO:0000256" key="4">
    <source>
        <dbReference type="ARBA" id="ARBA00023136"/>
    </source>
</evidence>
<dbReference type="InterPro" id="IPR028082">
    <property type="entry name" value="Peripla_BP_I"/>
</dbReference>
<keyword evidence="4" id="KW-0472">Membrane</keyword>
<name>A0A2G8LNN8_STIJA</name>
<dbReference type="SUPFAM" id="SSF53822">
    <property type="entry name" value="Periplasmic binding protein-like I"/>
    <property type="match status" value="1"/>
</dbReference>
<reference evidence="7 8" key="1">
    <citation type="journal article" date="2017" name="PLoS Biol.">
        <title>The sea cucumber genome provides insights into morphological evolution and visceral regeneration.</title>
        <authorList>
            <person name="Zhang X."/>
            <person name="Sun L."/>
            <person name="Yuan J."/>
            <person name="Sun Y."/>
            <person name="Gao Y."/>
            <person name="Zhang L."/>
            <person name="Li S."/>
            <person name="Dai H."/>
            <person name="Hamel J.F."/>
            <person name="Liu C."/>
            <person name="Yu Y."/>
            <person name="Liu S."/>
            <person name="Lin W."/>
            <person name="Guo K."/>
            <person name="Jin S."/>
            <person name="Xu P."/>
            <person name="Storey K.B."/>
            <person name="Huan P."/>
            <person name="Zhang T."/>
            <person name="Zhou Y."/>
            <person name="Zhang J."/>
            <person name="Lin C."/>
            <person name="Li X."/>
            <person name="Xing L."/>
            <person name="Huo D."/>
            <person name="Sun M."/>
            <person name="Wang L."/>
            <person name="Mercier A."/>
            <person name="Li F."/>
            <person name="Yang H."/>
            <person name="Xiang J."/>
        </authorList>
    </citation>
    <scope>NUCLEOTIDE SEQUENCE [LARGE SCALE GENOMIC DNA]</scope>
    <source>
        <strain evidence="7">Shaxun</strain>
        <tissue evidence="7">Muscle</tissue>
    </source>
</reference>
<evidence type="ECO:0000256" key="5">
    <source>
        <dbReference type="ARBA" id="ARBA00023180"/>
    </source>
</evidence>
<evidence type="ECO:0000259" key="6">
    <source>
        <dbReference type="Pfam" id="PF01094"/>
    </source>
</evidence>
<dbReference type="GO" id="GO:0016020">
    <property type="term" value="C:membrane"/>
    <property type="evidence" value="ECO:0007669"/>
    <property type="project" value="UniProtKB-SubCell"/>
</dbReference>
<dbReference type="AlphaFoldDB" id="A0A2G8LNN8"/>
<evidence type="ECO:0000313" key="8">
    <source>
        <dbReference type="Proteomes" id="UP000230750"/>
    </source>
</evidence>
<comment type="subcellular location">
    <subcellularLocation>
        <location evidence="1">Membrane</location>
    </subcellularLocation>
</comment>
<proteinExistence type="predicted"/>
<dbReference type="Proteomes" id="UP000230750">
    <property type="component" value="Unassembled WGS sequence"/>
</dbReference>
<evidence type="ECO:0000256" key="3">
    <source>
        <dbReference type="ARBA" id="ARBA00022989"/>
    </source>
</evidence>
<evidence type="ECO:0000313" key="7">
    <source>
        <dbReference type="EMBL" id="PIK61876.1"/>
    </source>
</evidence>
<protein>
    <recommendedName>
        <fullName evidence="6">Receptor ligand binding region domain-containing protein</fullName>
    </recommendedName>
</protein>
<keyword evidence="3" id="KW-1133">Transmembrane helix</keyword>
<dbReference type="EMBL" id="MRZV01000023">
    <property type="protein sequence ID" value="PIK61876.1"/>
    <property type="molecule type" value="Genomic_DNA"/>
</dbReference>
<keyword evidence="5" id="KW-0325">Glycoprotein</keyword>
<evidence type="ECO:0000256" key="2">
    <source>
        <dbReference type="ARBA" id="ARBA00022692"/>
    </source>
</evidence>
<dbReference type="PANTHER" id="PTHR24060">
    <property type="entry name" value="METABOTROPIC GLUTAMATE RECEPTOR"/>
    <property type="match status" value="1"/>
</dbReference>
<keyword evidence="2" id="KW-0812">Transmembrane</keyword>
<keyword evidence="8" id="KW-1185">Reference proteome</keyword>
<comment type="caution">
    <text evidence="7">The sequence shown here is derived from an EMBL/GenBank/DDBJ whole genome shotgun (WGS) entry which is preliminary data.</text>
</comment>
<dbReference type="OrthoDB" id="425344at2759"/>
<dbReference type="Gene3D" id="3.40.50.2300">
    <property type="match status" value="2"/>
</dbReference>
<dbReference type="Pfam" id="PF01094">
    <property type="entry name" value="ANF_receptor"/>
    <property type="match status" value="1"/>
</dbReference>
<dbReference type="InterPro" id="IPR050726">
    <property type="entry name" value="mGluR"/>
</dbReference>
<dbReference type="STRING" id="307972.A0A2G8LNN8"/>
<gene>
    <name evidence="7" type="ORF">BSL78_01207</name>
</gene>